<dbReference type="EMBL" id="JAHXZJ010002237">
    <property type="protein sequence ID" value="KAH0545872.1"/>
    <property type="molecule type" value="Genomic_DNA"/>
</dbReference>
<sequence length="121" mass="14096">MYNLSLEPEAINFLKLNDFSVHFAGSMLPGKLEWNLKTNRDNEKRVYGKVTRVVDFILPLTKVISIINPVKDSKEKKYSLFPESMSSWFLPKSEVEETLMGNVTHRSRIKARNSRSRVFFL</sequence>
<protein>
    <submittedName>
        <fullName evidence="1">Uncharacterized protein</fullName>
    </submittedName>
</protein>
<gene>
    <name evidence="1" type="ORF">KQX54_003857</name>
</gene>
<reference evidence="1 2" key="1">
    <citation type="journal article" date="2021" name="J. Hered.">
        <title>A chromosome-level genome assembly of the parasitoid wasp, Cotesia glomerata (Hymenoptera: Braconidae).</title>
        <authorList>
            <person name="Pinto B.J."/>
            <person name="Weis J.J."/>
            <person name="Gamble T."/>
            <person name="Ode P.J."/>
            <person name="Paul R."/>
            <person name="Zaspel J.M."/>
        </authorList>
    </citation>
    <scope>NUCLEOTIDE SEQUENCE [LARGE SCALE GENOMIC DNA]</scope>
    <source>
        <strain evidence="1">CgM1</strain>
    </source>
</reference>
<proteinExistence type="predicted"/>
<name>A0AAV7I500_COTGL</name>
<organism evidence="1 2">
    <name type="scientific">Cotesia glomerata</name>
    <name type="common">Lepidopteran parasitic wasp</name>
    <name type="synonym">Apanteles glomeratus</name>
    <dbReference type="NCBI Taxonomy" id="32391"/>
    <lineage>
        <taxon>Eukaryota</taxon>
        <taxon>Metazoa</taxon>
        <taxon>Ecdysozoa</taxon>
        <taxon>Arthropoda</taxon>
        <taxon>Hexapoda</taxon>
        <taxon>Insecta</taxon>
        <taxon>Pterygota</taxon>
        <taxon>Neoptera</taxon>
        <taxon>Endopterygota</taxon>
        <taxon>Hymenoptera</taxon>
        <taxon>Apocrita</taxon>
        <taxon>Ichneumonoidea</taxon>
        <taxon>Braconidae</taxon>
        <taxon>Microgastrinae</taxon>
        <taxon>Cotesia</taxon>
    </lineage>
</organism>
<accession>A0AAV7I500</accession>
<keyword evidence="2" id="KW-1185">Reference proteome</keyword>
<evidence type="ECO:0000313" key="2">
    <source>
        <dbReference type="Proteomes" id="UP000826195"/>
    </source>
</evidence>
<dbReference type="Proteomes" id="UP000826195">
    <property type="component" value="Unassembled WGS sequence"/>
</dbReference>
<comment type="caution">
    <text evidence="1">The sequence shown here is derived from an EMBL/GenBank/DDBJ whole genome shotgun (WGS) entry which is preliminary data.</text>
</comment>
<dbReference type="AlphaFoldDB" id="A0AAV7I500"/>
<evidence type="ECO:0000313" key="1">
    <source>
        <dbReference type="EMBL" id="KAH0545872.1"/>
    </source>
</evidence>